<feature type="binding site" evidence="9">
    <location>
        <begin position="12"/>
        <end position="13"/>
    </location>
    <ligand>
        <name>ATP</name>
        <dbReference type="ChEBI" id="CHEBI:30616"/>
    </ligand>
</feature>
<sequence length="166" mass="17670">MSEARVALVAGSFDPITNGHLDVIQRAHRLFGRVVVAVLVNPGKSPMLSLDERLAVIHDTVAGIAGIDVVAFEGLLVEAAVTHGATVVVRGLRSVTDYEHEWPMARMNARLLPGLETVYVSASAEWAHVSSSLVRQIHALGGAIDAFVPPAVLTHLGRRDQADGKT</sequence>
<keyword evidence="5 9" id="KW-0067">ATP-binding</keyword>
<evidence type="ECO:0000256" key="5">
    <source>
        <dbReference type="ARBA" id="ARBA00022840"/>
    </source>
</evidence>
<evidence type="ECO:0000259" key="10">
    <source>
        <dbReference type="Pfam" id="PF01467"/>
    </source>
</evidence>
<dbReference type="NCBIfam" id="TIGR01510">
    <property type="entry name" value="coaD_prev_kdtB"/>
    <property type="match status" value="1"/>
</dbReference>
<keyword evidence="6 9" id="KW-0460">Magnesium</keyword>
<dbReference type="HAMAP" id="MF_00151">
    <property type="entry name" value="PPAT_bact"/>
    <property type="match status" value="1"/>
</dbReference>
<feature type="binding site" evidence="9">
    <location>
        <position position="90"/>
    </location>
    <ligand>
        <name>substrate</name>
    </ligand>
</feature>
<feature type="binding site" evidence="9">
    <location>
        <position position="20"/>
    </location>
    <ligand>
        <name>ATP</name>
        <dbReference type="ChEBI" id="CHEBI:30616"/>
    </ligand>
</feature>
<reference evidence="11 12" key="1">
    <citation type="journal article" date="2016" name="Genome Announc.">
        <title>First Complete Genome Sequence of a Subdivision 6 Acidobacterium Strain.</title>
        <authorList>
            <person name="Huang S."/>
            <person name="Vieira S."/>
            <person name="Bunk B."/>
            <person name="Riedel T."/>
            <person name="Sproer C."/>
            <person name="Overmann J."/>
        </authorList>
    </citation>
    <scope>NUCLEOTIDE SEQUENCE [LARGE SCALE GENOMIC DNA]</scope>
    <source>
        <strain evidence="12">DSM 100886 HEG_-6_39</strain>
    </source>
</reference>
<feature type="binding site" evidence="9">
    <location>
        <position position="101"/>
    </location>
    <ligand>
        <name>ATP</name>
        <dbReference type="ChEBI" id="CHEBI:30616"/>
    </ligand>
</feature>
<feature type="binding site" evidence="9">
    <location>
        <position position="76"/>
    </location>
    <ligand>
        <name>substrate</name>
    </ligand>
</feature>
<comment type="function">
    <text evidence="9">Reversibly transfers an adenylyl group from ATP to 4'-phosphopantetheine, yielding dephospho-CoA (dPCoA) and pyrophosphate.</text>
</comment>
<dbReference type="SUPFAM" id="SSF52374">
    <property type="entry name" value="Nucleotidylyl transferase"/>
    <property type="match status" value="1"/>
</dbReference>
<dbReference type="RefSeq" id="WP_110172109.1">
    <property type="nucleotide sequence ID" value="NZ_CP015136.1"/>
</dbReference>
<comment type="subunit">
    <text evidence="9">Homohexamer.</text>
</comment>
<feature type="binding site" evidence="9">
    <location>
        <position position="44"/>
    </location>
    <ligand>
        <name>substrate</name>
    </ligand>
</feature>
<gene>
    <name evidence="9 11" type="primary">coaD</name>
    <name evidence="11" type="ORF">LuPra_03703</name>
</gene>
<comment type="pathway">
    <text evidence="9">Cofactor biosynthesis; coenzyme A biosynthesis; CoA from (R)-pantothenate: step 4/5.</text>
</comment>
<feature type="binding site" evidence="9">
    <location>
        <begin position="91"/>
        <end position="93"/>
    </location>
    <ligand>
        <name>ATP</name>
        <dbReference type="ChEBI" id="CHEBI:30616"/>
    </ligand>
</feature>
<evidence type="ECO:0000313" key="12">
    <source>
        <dbReference type="Proteomes" id="UP000076079"/>
    </source>
</evidence>
<dbReference type="Proteomes" id="UP000076079">
    <property type="component" value="Chromosome"/>
</dbReference>
<keyword evidence="4 9" id="KW-0547">Nucleotide-binding</keyword>
<evidence type="ECO:0000256" key="9">
    <source>
        <dbReference type="HAMAP-Rule" id="MF_00151"/>
    </source>
</evidence>
<evidence type="ECO:0000313" key="11">
    <source>
        <dbReference type="EMBL" id="AMY10470.1"/>
    </source>
</evidence>
<dbReference type="Gene3D" id="3.40.50.620">
    <property type="entry name" value="HUPs"/>
    <property type="match status" value="1"/>
</dbReference>
<comment type="similarity">
    <text evidence="9">Belongs to the bacterial CoaD family.</text>
</comment>
<dbReference type="GO" id="GO:0005524">
    <property type="term" value="F:ATP binding"/>
    <property type="evidence" value="ECO:0007669"/>
    <property type="project" value="UniProtKB-KW"/>
</dbReference>
<dbReference type="KEGG" id="abac:LuPra_03703"/>
<dbReference type="InterPro" id="IPR001980">
    <property type="entry name" value="PPAT"/>
</dbReference>
<dbReference type="InterPro" id="IPR004821">
    <property type="entry name" value="Cyt_trans-like"/>
</dbReference>
<evidence type="ECO:0000256" key="2">
    <source>
        <dbReference type="ARBA" id="ARBA00022679"/>
    </source>
</evidence>
<dbReference type="PRINTS" id="PR01020">
    <property type="entry name" value="LPSBIOSNTHSS"/>
</dbReference>
<comment type="subcellular location">
    <subcellularLocation>
        <location evidence="9">Cytoplasm</location>
    </subcellularLocation>
</comment>
<accession>A0A143PQS5</accession>
<dbReference type="Pfam" id="PF01467">
    <property type="entry name" value="CTP_transf_like"/>
    <property type="match status" value="1"/>
</dbReference>
<keyword evidence="1 9" id="KW-0963">Cytoplasm</keyword>
<reference evidence="12" key="2">
    <citation type="submission" date="2016-04" db="EMBL/GenBank/DDBJ databases">
        <title>First Complete Genome Sequence of a Subdivision 6 Acidobacterium.</title>
        <authorList>
            <person name="Huang S."/>
            <person name="Vieira S."/>
            <person name="Bunk B."/>
            <person name="Riedel T."/>
            <person name="Sproeer C."/>
            <person name="Overmann J."/>
        </authorList>
    </citation>
    <scope>NUCLEOTIDE SEQUENCE [LARGE SCALE GENOMIC DNA]</scope>
    <source>
        <strain evidence="12">DSM 100886 HEG_-6_39</strain>
    </source>
</reference>
<dbReference type="STRING" id="1855912.LuPra_03703"/>
<feature type="site" description="Transition state stabilizer" evidence="9">
    <location>
        <position position="20"/>
    </location>
</feature>
<evidence type="ECO:0000256" key="3">
    <source>
        <dbReference type="ARBA" id="ARBA00022695"/>
    </source>
</evidence>
<feature type="domain" description="Cytidyltransferase-like" evidence="10">
    <location>
        <begin position="9"/>
        <end position="136"/>
    </location>
</feature>
<evidence type="ECO:0000256" key="4">
    <source>
        <dbReference type="ARBA" id="ARBA00022741"/>
    </source>
</evidence>
<dbReference type="GO" id="GO:0005737">
    <property type="term" value="C:cytoplasm"/>
    <property type="evidence" value="ECO:0007669"/>
    <property type="project" value="UniProtKB-SubCell"/>
</dbReference>
<evidence type="ECO:0000256" key="6">
    <source>
        <dbReference type="ARBA" id="ARBA00022842"/>
    </source>
</evidence>
<dbReference type="GO" id="GO:0004595">
    <property type="term" value="F:pantetheine-phosphate adenylyltransferase activity"/>
    <property type="evidence" value="ECO:0007669"/>
    <property type="project" value="UniProtKB-UniRule"/>
</dbReference>
<organism evidence="11 12">
    <name type="scientific">Luteitalea pratensis</name>
    <dbReference type="NCBI Taxonomy" id="1855912"/>
    <lineage>
        <taxon>Bacteria</taxon>
        <taxon>Pseudomonadati</taxon>
        <taxon>Acidobacteriota</taxon>
        <taxon>Vicinamibacteria</taxon>
        <taxon>Vicinamibacterales</taxon>
        <taxon>Vicinamibacteraceae</taxon>
        <taxon>Luteitalea</taxon>
    </lineage>
</organism>
<comment type="cofactor">
    <cofactor evidence="9">
        <name>Mg(2+)</name>
        <dbReference type="ChEBI" id="CHEBI:18420"/>
    </cofactor>
</comment>
<keyword evidence="7 9" id="KW-0173">Coenzyme A biosynthesis</keyword>
<dbReference type="PANTHER" id="PTHR21342:SF1">
    <property type="entry name" value="PHOSPHOPANTETHEINE ADENYLYLTRANSFERASE"/>
    <property type="match status" value="1"/>
</dbReference>
<evidence type="ECO:0000256" key="7">
    <source>
        <dbReference type="ARBA" id="ARBA00022993"/>
    </source>
</evidence>
<dbReference type="EMBL" id="CP015136">
    <property type="protein sequence ID" value="AMY10470.1"/>
    <property type="molecule type" value="Genomic_DNA"/>
</dbReference>
<dbReference type="AlphaFoldDB" id="A0A143PQS5"/>
<evidence type="ECO:0000256" key="8">
    <source>
        <dbReference type="ARBA" id="ARBA00029346"/>
    </source>
</evidence>
<proteinExistence type="inferred from homology"/>
<dbReference type="UniPathway" id="UPA00241">
    <property type="reaction ID" value="UER00355"/>
</dbReference>
<feature type="binding site" evidence="9">
    <location>
        <begin position="126"/>
        <end position="132"/>
    </location>
    <ligand>
        <name>ATP</name>
        <dbReference type="ChEBI" id="CHEBI:30616"/>
    </ligand>
</feature>
<dbReference type="CDD" id="cd02163">
    <property type="entry name" value="PPAT"/>
    <property type="match status" value="1"/>
</dbReference>
<evidence type="ECO:0000256" key="1">
    <source>
        <dbReference type="ARBA" id="ARBA00022490"/>
    </source>
</evidence>
<dbReference type="PATRIC" id="fig|1813736.3.peg.3911"/>
<comment type="catalytic activity">
    <reaction evidence="8 9">
        <text>(R)-4'-phosphopantetheine + ATP + H(+) = 3'-dephospho-CoA + diphosphate</text>
        <dbReference type="Rhea" id="RHEA:19801"/>
        <dbReference type="ChEBI" id="CHEBI:15378"/>
        <dbReference type="ChEBI" id="CHEBI:30616"/>
        <dbReference type="ChEBI" id="CHEBI:33019"/>
        <dbReference type="ChEBI" id="CHEBI:57328"/>
        <dbReference type="ChEBI" id="CHEBI:61723"/>
        <dbReference type="EC" id="2.7.7.3"/>
    </reaction>
</comment>
<keyword evidence="2 9" id="KW-0808">Transferase</keyword>
<dbReference type="InterPro" id="IPR014729">
    <property type="entry name" value="Rossmann-like_a/b/a_fold"/>
</dbReference>
<dbReference type="PANTHER" id="PTHR21342">
    <property type="entry name" value="PHOSPHOPANTETHEINE ADENYLYLTRANSFERASE"/>
    <property type="match status" value="1"/>
</dbReference>
<keyword evidence="3 9" id="KW-0548">Nucleotidyltransferase</keyword>
<dbReference type="GO" id="GO:0015937">
    <property type="term" value="P:coenzyme A biosynthetic process"/>
    <property type="evidence" value="ECO:0007669"/>
    <property type="project" value="UniProtKB-UniRule"/>
</dbReference>
<feature type="binding site" evidence="9">
    <location>
        <position position="12"/>
    </location>
    <ligand>
        <name>substrate</name>
    </ligand>
</feature>
<dbReference type="OrthoDB" id="9806661at2"/>
<protein>
    <recommendedName>
        <fullName evidence="9">Phosphopantetheine adenylyltransferase</fullName>
        <ecNumber evidence="9">2.7.7.3</ecNumber>
    </recommendedName>
    <alternativeName>
        <fullName evidence="9">Dephospho-CoA pyrophosphorylase</fullName>
    </alternativeName>
    <alternativeName>
        <fullName evidence="9">Pantetheine-phosphate adenylyltransferase</fullName>
        <shortName evidence="9">PPAT</shortName>
    </alternativeName>
</protein>
<keyword evidence="12" id="KW-1185">Reference proteome</keyword>
<dbReference type="NCBIfam" id="TIGR00125">
    <property type="entry name" value="cyt_tran_rel"/>
    <property type="match status" value="1"/>
</dbReference>
<name>A0A143PQS5_LUTPR</name>
<dbReference type="EC" id="2.7.7.3" evidence="9"/>